<protein>
    <submittedName>
        <fullName evidence="1">Uncharacterized protein</fullName>
    </submittedName>
</protein>
<dbReference type="EMBL" id="JAUEOZ010000002">
    <property type="protein sequence ID" value="MDN2483429.1"/>
    <property type="molecule type" value="Genomic_DNA"/>
</dbReference>
<accession>A0ABT7Y5V3</accession>
<dbReference type="RefSeq" id="WP_289963491.1">
    <property type="nucleotide sequence ID" value="NZ_JAUEOZ010000002.1"/>
</dbReference>
<evidence type="ECO:0000313" key="1">
    <source>
        <dbReference type="EMBL" id="MDN2483429.1"/>
    </source>
</evidence>
<name>A0ABT7Y5V3_9VIBR</name>
<comment type="caution">
    <text evidence="1">The sequence shown here is derived from an EMBL/GenBank/DDBJ whole genome shotgun (WGS) entry which is preliminary data.</text>
</comment>
<evidence type="ECO:0000313" key="2">
    <source>
        <dbReference type="Proteomes" id="UP001169719"/>
    </source>
</evidence>
<reference evidence="1" key="1">
    <citation type="submission" date="2024-05" db="EMBL/GenBank/DDBJ databases">
        <title>Genome Sequences of Four Agar- Degrading Marine Bacteria.</title>
        <authorList>
            <person name="Phillips E.K."/>
            <person name="Shaffer J.C."/>
            <person name="Henson M.W."/>
            <person name="Temperton B."/>
            <person name="Thrash C.J."/>
            <person name="Martin M.O."/>
        </authorList>
    </citation>
    <scope>NUCLEOTIDE SEQUENCE</scope>
    <source>
        <strain evidence="1">EKP203</strain>
    </source>
</reference>
<dbReference type="Proteomes" id="UP001169719">
    <property type="component" value="Unassembled WGS sequence"/>
</dbReference>
<organism evidence="1 2">
    <name type="scientific">Vibrio agarivorans</name>
    <dbReference type="NCBI Taxonomy" id="153622"/>
    <lineage>
        <taxon>Bacteria</taxon>
        <taxon>Pseudomonadati</taxon>
        <taxon>Pseudomonadota</taxon>
        <taxon>Gammaproteobacteria</taxon>
        <taxon>Vibrionales</taxon>
        <taxon>Vibrionaceae</taxon>
        <taxon>Vibrio</taxon>
    </lineage>
</organism>
<gene>
    <name evidence="1" type="ORF">QWJ08_18960</name>
</gene>
<proteinExistence type="predicted"/>
<keyword evidence="2" id="KW-1185">Reference proteome</keyword>
<sequence length="300" mass="33853">MKKKNDLCDFVAEIVKKSFPNVRIDEYRVLLEISIYQDIRDYRSVLNSTSQDLQIELLEAFEQQYPNIASARTIPIFNLGLCVQEWIAAETGNHSFGFERDGVPVCDTAVEGADSVGIDHWLYRSLPRGEREAANTNRAEELKRVAISKLAPLLHQLDLDCACDRALYHVIVSEVLTINSNRVDDLSAYLFGASQALLAGELSKHESVVCASELSQALGQVNGFPPEPMSTLWRLGFGHADALIERYDQLMESLDEHEDSVIPHHGEEGVKVEVWRYPDKAQTLRVYRLDEFGNCWLVGE</sequence>